<organism evidence="12">
    <name type="scientific">Schmidtea mediterranea</name>
    <name type="common">Freshwater planarian flatworm</name>
    <dbReference type="NCBI Taxonomy" id="79327"/>
    <lineage>
        <taxon>Eukaryota</taxon>
        <taxon>Metazoa</taxon>
        <taxon>Spiralia</taxon>
        <taxon>Lophotrochozoa</taxon>
        <taxon>Platyhelminthes</taxon>
        <taxon>Rhabditophora</taxon>
        <taxon>Seriata</taxon>
        <taxon>Tricladida</taxon>
        <taxon>Continenticola</taxon>
        <taxon>Geoplanoidea</taxon>
        <taxon>Dugesiidae</taxon>
        <taxon>Schmidtea</taxon>
    </lineage>
</organism>
<comment type="similarity">
    <text evidence="2">Belongs to the major facilitator superfamily. Vesicular transporter family.</text>
</comment>
<feature type="region of interest" description="Disordered" evidence="9">
    <location>
        <begin position="507"/>
        <end position="535"/>
    </location>
</feature>
<evidence type="ECO:0000256" key="10">
    <source>
        <dbReference type="SAM" id="Phobius"/>
    </source>
</evidence>
<evidence type="ECO:0000256" key="5">
    <source>
        <dbReference type="ARBA" id="ARBA00022775"/>
    </source>
</evidence>
<proteinExistence type="evidence at transcript level"/>
<keyword evidence="5" id="KW-0532">Neurotransmitter transport</keyword>
<feature type="transmembrane region" description="Helical" evidence="10">
    <location>
        <begin position="172"/>
        <end position="196"/>
    </location>
</feature>
<dbReference type="Pfam" id="PF07690">
    <property type="entry name" value="MFS_1"/>
    <property type="match status" value="1"/>
</dbReference>
<evidence type="ECO:0000256" key="4">
    <source>
        <dbReference type="ARBA" id="ARBA00022692"/>
    </source>
</evidence>
<evidence type="ECO:0000313" key="12">
    <source>
        <dbReference type="EMBL" id="AKN21541.1"/>
    </source>
</evidence>
<dbReference type="OrthoDB" id="5086884at2759"/>
<feature type="transmembrane region" description="Helical" evidence="10">
    <location>
        <begin position="112"/>
        <end position="130"/>
    </location>
</feature>
<dbReference type="InterPro" id="IPR036259">
    <property type="entry name" value="MFS_trans_sf"/>
</dbReference>
<keyword evidence="3" id="KW-0813">Transport</keyword>
<keyword evidence="7 10" id="KW-0472">Membrane</keyword>
<feature type="transmembrane region" description="Helical" evidence="10">
    <location>
        <begin position="409"/>
        <end position="432"/>
    </location>
</feature>
<dbReference type="GO" id="GO:0030121">
    <property type="term" value="C:AP-1 adaptor complex"/>
    <property type="evidence" value="ECO:0007669"/>
    <property type="project" value="TreeGrafter"/>
</dbReference>
<feature type="transmembrane region" description="Helical" evidence="10">
    <location>
        <begin position="81"/>
        <end position="100"/>
    </location>
</feature>
<feature type="compositionally biased region" description="Low complexity" evidence="9">
    <location>
        <begin position="515"/>
        <end position="525"/>
    </location>
</feature>
<gene>
    <name evidence="12" type="primary">slc18a-6</name>
</gene>
<feature type="transmembrane region" description="Helical" evidence="10">
    <location>
        <begin position="142"/>
        <end position="160"/>
    </location>
</feature>
<protein>
    <submittedName>
        <fullName evidence="12">Slc18a-6</fullName>
    </submittedName>
</protein>
<feature type="domain" description="Major facilitator superfamily (MFS) profile" evidence="11">
    <location>
        <begin position="31"/>
        <end position="436"/>
    </location>
</feature>
<evidence type="ECO:0000259" key="11">
    <source>
        <dbReference type="PROSITE" id="PS50850"/>
    </source>
</evidence>
<dbReference type="PROSITE" id="PS50850">
    <property type="entry name" value="MFS"/>
    <property type="match status" value="1"/>
</dbReference>
<dbReference type="PANTHER" id="PTHR23506">
    <property type="entry name" value="GH10249P"/>
    <property type="match status" value="1"/>
</dbReference>
<comment type="subcellular location">
    <subcellularLocation>
        <location evidence="1">Membrane</location>
        <topology evidence="1">Multi-pass membrane protein</topology>
    </subcellularLocation>
</comment>
<dbReference type="SUPFAM" id="SSF103473">
    <property type="entry name" value="MFS general substrate transporter"/>
    <property type="match status" value="1"/>
</dbReference>
<evidence type="ECO:0000256" key="8">
    <source>
        <dbReference type="ARBA" id="ARBA00023180"/>
    </source>
</evidence>
<feature type="transmembrane region" description="Helical" evidence="10">
    <location>
        <begin position="29"/>
        <end position="53"/>
    </location>
</feature>
<keyword evidence="4 10" id="KW-0812">Transmembrane</keyword>
<name>A0A0H3YJ31_SCHMD</name>
<evidence type="ECO:0000256" key="7">
    <source>
        <dbReference type="ARBA" id="ARBA00023136"/>
    </source>
</evidence>
<feature type="transmembrane region" description="Helical" evidence="10">
    <location>
        <begin position="345"/>
        <end position="365"/>
    </location>
</feature>
<dbReference type="AlphaFoldDB" id="A0A0H3YJ31"/>
<feature type="transmembrane region" description="Helical" evidence="10">
    <location>
        <begin position="320"/>
        <end position="339"/>
    </location>
</feature>
<evidence type="ECO:0000256" key="3">
    <source>
        <dbReference type="ARBA" id="ARBA00022448"/>
    </source>
</evidence>
<accession>A0A0H3YJ31</accession>
<reference evidence="12" key="1">
    <citation type="journal article" date="2015" name="Elife">
        <title>Stem cells and fluid flow drive cyst formation in an invertebrate excretory organ.</title>
        <authorList>
            <person name="Thi-Kim Vu H."/>
            <person name="Rink J.C."/>
            <person name="McKinney S.A."/>
            <person name="McClain M."/>
            <person name="Lakshmanaperumal N."/>
            <person name="Alexander R."/>
            <person name="Sanchez Alvarado A."/>
        </authorList>
    </citation>
    <scope>NUCLEOTIDE SEQUENCE</scope>
</reference>
<dbReference type="InterPro" id="IPR050930">
    <property type="entry name" value="MFS_Vesicular_Transporter"/>
</dbReference>
<sequence>MKVPLTNFDTDNIKLYVERKINRPESQCTMVLIVVSMALLLDNMLYMVIVPIVPHYMDYMKNKGQSNNESMSMMHTEEGNTQMGLLFACKAIVQLLINPLSGTVIDRIGYDIPMMIGLIIIFVSTSAFAFGQTLEVMFLARGLQGVGSAFADTSGLAMIADRFTEESSRTTALGIALAFISFGSLVAPPFGAVLYQYCGKEFPFFCLAFIALLDGFLLMMIMKPVRLERREMKAEGNLPKGTPIQKLFMDPYIAICAGTLAIANVSLAFLEPTITSWMLSWRPVPSESAIGLIWLPAFFPHVAGVFVTVKLAAKYPQYQWLMAGIGLALEGISCIFIPFCSNFGYLMIPISLLCFGIALVDTAILPTLGYLVDTRHVSVYGSVYAIADISYSLAYAIGPIVAGSIVSTIGFTSLNIIVFVVSIAYCPVLYLMRNIYQFGITKLATDQDPEIIRPSRKKSYLMNGTSLEAKNLENIHYQNHIEPNSHDFPVEQASLIAKSHEQSYNSTATNSQIYSQNKSSSNFSSEEIRKNQYGY</sequence>
<dbReference type="GO" id="GO:0030122">
    <property type="term" value="C:AP-2 adaptor complex"/>
    <property type="evidence" value="ECO:0007669"/>
    <property type="project" value="TreeGrafter"/>
</dbReference>
<dbReference type="Gene3D" id="1.20.1250.20">
    <property type="entry name" value="MFS general substrate transporter like domains"/>
    <property type="match status" value="1"/>
</dbReference>
<dbReference type="InterPro" id="IPR020846">
    <property type="entry name" value="MFS_dom"/>
</dbReference>
<dbReference type="GO" id="GO:0043195">
    <property type="term" value="C:terminal bouton"/>
    <property type="evidence" value="ECO:0007669"/>
    <property type="project" value="TreeGrafter"/>
</dbReference>
<evidence type="ECO:0000256" key="1">
    <source>
        <dbReference type="ARBA" id="ARBA00004141"/>
    </source>
</evidence>
<evidence type="ECO:0000256" key="2">
    <source>
        <dbReference type="ARBA" id="ARBA00006829"/>
    </source>
</evidence>
<evidence type="ECO:0000256" key="9">
    <source>
        <dbReference type="SAM" id="MobiDB-lite"/>
    </source>
</evidence>
<feature type="transmembrane region" description="Helical" evidence="10">
    <location>
        <begin position="252"/>
        <end position="270"/>
    </location>
</feature>
<dbReference type="PANTHER" id="PTHR23506:SF13">
    <property type="entry name" value="VESICULAR ACETYLCHOLINE TRANSPORTER"/>
    <property type="match status" value="1"/>
</dbReference>
<feature type="transmembrane region" description="Helical" evidence="10">
    <location>
        <begin position="202"/>
        <end position="222"/>
    </location>
</feature>
<dbReference type="GO" id="GO:0007268">
    <property type="term" value="P:chemical synaptic transmission"/>
    <property type="evidence" value="ECO:0007669"/>
    <property type="project" value="TreeGrafter"/>
</dbReference>
<keyword evidence="6 10" id="KW-1133">Transmembrane helix</keyword>
<keyword evidence="8" id="KW-0325">Glycoprotein</keyword>
<feature type="transmembrane region" description="Helical" evidence="10">
    <location>
        <begin position="290"/>
        <end position="313"/>
    </location>
</feature>
<evidence type="ECO:0000256" key="6">
    <source>
        <dbReference type="ARBA" id="ARBA00022989"/>
    </source>
</evidence>
<dbReference type="GO" id="GO:0005277">
    <property type="term" value="F:acetylcholine transmembrane transporter activity"/>
    <property type="evidence" value="ECO:0007669"/>
    <property type="project" value="TreeGrafter"/>
</dbReference>
<dbReference type="InterPro" id="IPR011701">
    <property type="entry name" value="MFS"/>
</dbReference>
<feature type="compositionally biased region" description="Basic and acidic residues" evidence="9">
    <location>
        <begin position="526"/>
        <end position="535"/>
    </location>
</feature>
<feature type="transmembrane region" description="Helical" evidence="10">
    <location>
        <begin position="377"/>
        <end position="397"/>
    </location>
</feature>
<dbReference type="EMBL" id="KT163591">
    <property type="protein sequence ID" value="AKN21541.1"/>
    <property type="molecule type" value="mRNA"/>
</dbReference>